<dbReference type="STRING" id="1127696.HMPREF9134_01015"/>
<gene>
    <name evidence="2" type="ORF">HMPREF9134_01015</name>
</gene>
<evidence type="ECO:0000313" key="2">
    <source>
        <dbReference type="EMBL" id="EKY01295.1"/>
    </source>
</evidence>
<feature type="domain" description="DUF58" evidence="1">
    <location>
        <begin position="46"/>
        <end position="258"/>
    </location>
</feature>
<comment type="caution">
    <text evidence="2">The sequence shown here is derived from an EMBL/GenBank/DDBJ whole genome shotgun (WGS) entry which is preliminary data.</text>
</comment>
<accession>L1NDF2</accession>
<protein>
    <recommendedName>
        <fullName evidence="1">DUF58 domain-containing protein</fullName>
    </recommendedName>
</protein>
<dbReference type="AlphaFoldDB" id="L1NDF2"/>
<proteinExistence type="predicted"/>
<evidence type="ECO:0000313" key="3">
    <source>
        <dbReference type="Proteomes" id="UP000010408"/>
    </source>
</evidence>
<dbReference type="PANTHER" id="PTHR33608">
    <property type="entry name" value="BLL2464 PROTEIN"/>
    <property type="match status" value="1"/>
</dbReference>
<name>L1NDF2_9PORP</name>
<dbReference type="Gene3D" id="3.40.50.410">
    <property type="entry name" value="von Willebrand factor, type A domain"/>
    <property type="match status" value="1"/>
</dbReference>
<dbReference type="eggNOG" id="COG1721">
    <property type="taxonomic scope" value="Bacteria"/>
</dbReference>
<dbReference type="InterPro" id="IPR002881">
    <property type="entry name" value="DUF58"/>
</dbReference>
<dbReference type="EMBL" id="AMEQ01000027">
    <property type="protein sequence ID" value="EKY01295.1"/>
    <property type="molecule type" value="Genomic_DNA"/>
</dbReference>
<dbReference type="Proteomes" id="UP000010408">
    <property type="component" value="Unassembled WGS sequence"/>
</dbReference>
<dbReference type="PATRIC" id="fig|1127696.3.peg.921"/>
<dbReference type="HOGENOM" id="CLU_054927_2_0_10"/>
<reference evidence="2 3" key="1">
    <citation type="submission" date="2012-05" db="EMBL/GenBank/DDBJ databases">
        <authorList>
            <person name="Weinstock G."/>
            <person name="Sodergren E."/>
            <person name="Lobos E.A."/>
            <person name="Fulton L."/>
            <person name="Fulton R."/>
            <person name="Courtney L."/>
            <person name="Fronick C."/>
            <person name="O'Laughlin M."/>
            <person name="Godfrey J."/>
            <person name="Wilson R.M."/>
            <person name="Miner T."/>
            <person name="Farmer C."/>
            <person name="Delehaunty K."/>
            <person name="Cordes M."/>
            <person name="Minx P."/>
            <person name="Tomlinson C."/>
            <person name="Chen J."/>
            <person name="Wollam A."/>
            <person name="Pepin K.H."/>
            <person name="Bhonagiri V."/>
            <person name="Zhang X."/>
            <person name="Suruliraj S."/>
            <person name="Warren W."/>
            <person name="Mitreva M."/>
            <person name="Mardis E.R."/>
            <person name="Wilson R.K."/>
        </authorList>
    </citation>
    <scope>NUCLEOTIDE SEQUENCE [LARGE SCALE GENOMIC DNA]</scope>
    <source>
        <strain evidence="2 3">F0037</strain>
    </source>
</reference>
<sequence>MKSRLQTSDLLKKVRRIEIKARGLSEQVFAGQYHSAFRGRGMAFSEVRGYQVGDDVRDIDWNVTARYANPFIKVFEEERELTVMLLVDMTGSTAFGTRSESKRELNAEIAATLAFSAIQNNDKVGAILFTDEVELFIPARSGKKHILYLIRELLSFEPRSRETNLNVPLSYLNRLIKRRCTAFLISDFFQWGEPYSQTLMLAARKHDLVAIRTYDEGAVELPQMGIVRLLDAESGEERYIDTSSPRLRKAYRKSIEEQLETFRSNCLRGGVDHIEVSTGKDYVPELIKLFGVRR</sequence>
<dbReference type="Pfam" id="PF01882">
    <property type="entry name" value="DUF58"/>
    <property type="match status" value="1"/>
</dbReference>
<organism evidence="2 3">
    <name type="scientific">Porphyromonas catoniae F0037</name>
    <dbReference type="NCBI Taxonomy" id="1127696"/>
    <lineage>
        <taxon>Bacteria</taxon>
        <taxon>Pseudomonadati</taxon>
        <taxon>Bacteroidota</taxon>
        <taxon>Bacteroidia</taxon>
        <taxon>Bacteroidales</taxon>
        <taxon>Porphyromonadaceae</taxon>
        <taxon>Porphyromonas</taxon>
    </lineage>
</organism>
<dbReference type="PANTHER" id="PTHR33608:SF6">
    <property type="entry name" value="BLL2464 PROTEIN"/>
    <property type="match status" value="1"/>
</dbReference>
<dbReference type="InterPro" id="IPR036465">
    <property type="entry name" value="vWFA_dom_sf"/>
</dbReference>
<evidence type="ECO:0000259" key="1">
    <source>
        <dbReference type="Pfam" id="PF01882"/>
    </source>
</evidence>
<dbReference type="SUPFAM" id="SSF53300">
    <property type="entry name" value="vWA-like"/>
    <property type="match status" value="1"/>
</dbReference>
<dbReference type="RefSeq" id="WP_005469505.1">
    <property type="nucleotide sequence ID" value="NZ_KB291047.1"/>
</dbReference>